<dbReference type="PANTHER" id="PTHR30098:SF2">
    <property type="entry name" value="LEUCYL_PHENYLALANYL-TRNA--PROTEIN TRANSFERASE"/>
    <property type="match status" value="1"/>
</dbReference>
<dbReference type="OrthoDB" id="9790282at2"/>
<dbReference type="EMBL" id="QFWT01000001">
    <property type="protein sequence ID" value="PWI34910.1"/>
    <property type="molecule type" value="Genomic_DNA"/>
</dbReference>
<dbReference type="InterPro" id="IPR042203">
    <property type="entry name" value="Leu/Phe-tRNA_Trfase_C"/>
</dbReference>
<keyword evidence="3 15" id="KW-0808">Transferase</keyword>
<comment type="function">
    <text evidence="8 15">Functions in the N-end rule pathway of protein degradation where it conjugates Leu, Phe and, less efficiently, Met from aminoacyl-tRNAs to the N-termini of proteins containing an N-terminal arginine or lysine.</text>
</comment>
<keyword evidence="17" id="KW-1185">Reference proteome</keyword>
<dbReference type="RefSeq" id="WP_109318064.1">
    <property type="nucleotide sequence ID" value="NZ_QFWT01000001.1"/>
</dbReference>
<dbReference type="GO" id="GO:0005737">
    <property type="term" value="C:cytoplasm"/>
    <property type="evidence" value="ECO:0007669"/>
    <property type="project" value="UniProtKB-SubCell"/>
</dbReference>
<evidence type="ECO:0000256" key="7">
    <source>
        <dbReference type="ARBA" id="ARBA00051538"/>
    </source>
</evidence>
<reference evidence="16 17" key="1">
    <citation type="submission" date="2018-05" db="EMBL/GenBank/DDBJ databases">
        <title>Vibrio limimaris sp. nov., isolated from marine sediment.</title>
        <authorList>
            <person name="Li C.-M."/>
        </authorList>
    </citation>
    <scope>NUCLEOTIDE SEQUENCE [LARGE SCALE GENOMIC DNA]</scope>
    <source>
        <strain evidence="16 17">E4404</strain>
    </source>
</reference>
<evidence type="ECO:0000256" key="10">
    <source>
        <dbReference type="ARBA" id="ARBA00066767"/>
    </source>
</evidence>
<dbReference type="HAMAP" id="MF_00688">
    <property type="entry name" value="Leu_Phe_trans"/>
    <property type="match status" value="1"/>
</dbReference>
<gene>
    <name evidence="15" type="primary">aat</name>
    <name evidence="16" type="ORF">DI392_01135</name>
</gene>
<comment type="catalytic activity">
    <reaction evidence="7 15">
        <text>N-terminal L-lysyl-[protein] + L-leucyl-tRNA(Leu) = N-terminal L-leucyl-L-lysyl-[protein] + tRNA(Leu) + H(+)</text>
        <dbReference type="Rhea" id="RHEA:12340"/>
        <dbReference type="Rhea" id="RHEA-COMP:9613"/>
        <dbReference type="Rhea" id="RHEA-COMP:9622"/>
        <dbReference type="Rhea" id="RHEA-COMP:12670"/>
        <dbReference type="Rhea" id="RHEA-COMP:12671"/>
        <dbReference type="ChEBI" id="CHEBI:15378"/>
        <dbReference type="ChEBI" id="CHEBI:65249"/>
        <dbReference type="ChEBI" id="CHEBI:78442"/>
        <dbReference type="ChEBI" id="CHEBI:78494"/>
        <dbReference type="ChEBI" id="CHEBI:133043"/>
        <dbReference type="EC" id="2.3.2.6"/>
    </reaction>
</comment>
<dbReference type="InterPro" id="IPR042221">
    <property type="entry name" value="Leu/Phe-tRNA_Trfase_N"/>
</dbReference>
<dbReference type="Proteomes" id="UP000245362">
    <property type="component" value="Unassembled WGS sequence"/>
</dbReference>
<evidence type="ECO:0000256" key="11">
    <source>
        <dbReference type="ARBA" id="ARBA00074372"/>
    </source>
</evidence>
<dbReference type="FunFam" id="3.40.630.70:FF:000001">
    <property type="entry name" value="Leucyl/phenylalanyl-tRNA--protein transferase"/>
    <property type="match status" value="1"/>
</dbReference>
<organism evidence="16 17">
    <name type="scientific">Vibrio albus</name>
    <dbReference type="NCBI Taxonomy" id="2200953"/>
    <lineage>
        <taxon>Bacteria</taxon>
        <taxon>Pseudomonadati</taxon>
        <taxon>Pseudomonadota</taxon>
        <taxon>Gammaproteobacteria</taxon>
        <taxon>Vibrionales</taxon>
        <taxon>Vibrionaceae</taxon>
        <taxon>Vibrio</taxon>
    </lineage>
</organism>
<name>A0A2U3BDQ7_9VIBR</name>
<evidence type="ECO:0000313" key="17">
    <source>
        <dbReference type="Proteomes" id="UP000245362"/>
    </source>
</evidence>
<keyword evidence="4 15" id="KW-0012">Acyltransferase</keyword>
<evidence type="ECO:0000313" key="16">
    <source>
        <dbReference type="EMBL" id="PWI34910.1"/>
    </source>
</evidence>
<comment type="subcellular location">
    <subcellularLocation>
        <location evidence="1 15">Cytoplasm</location>
    </subcellularLocation>
</comment>
<dbReference type="NCBIfam" id="TIGR00667">
    <property type="entry name" value="aat"/>
    <property type="match status" value="1"/>
</dbReference>
<evidence type="ECO:0000256" key="12">
    <source>
        <dbReference type="ARBA" id="ARBA00077136"/>
    </source>
</evidence>
<dbReference type="SUPFAM" id="SSF55729">
    <property type="entry name" value="Acyl-CoA N-acyltransferases (Nat)"/>
    <property type="match status" value="1"/>
</dbReference>
<dbReference type="PANTHER" id="PTHR30098">
    <property type="entry name" value="LEUCYL/PHENYLALANYL-TRNA--PROTEIN TRANSFERASE"/>
    <property type="match status" value="1"/>
</dbReference>
<evidence type="ECO:0000256" key="5">
    <source>
        <dbReference type="ARBA" id="ARBA00050607"/>
    </source>
</evidence>
<evidence type="ECO:0000256" key="3">
    <source>
        <dbReference type="ARBA" id="ARBA00022679"/>
    </source>
</evidence>
<dbReference type="Gene3D" id="3.40.630.70">
    <property type="entry name" value="Leucyl/phenylalanyl-tRNA-protein transferase, C-terminal domain"/>
    <property type="match status" value="1"/>
</dbReference>
<comment type="catalytic activity">
    <reaction evidence="6 15">
        <text>N-terminal L-arginyl-[protein] + L-leucyl-tRNA(Leu) = N-terminal L-leucyl-L-arginyl-[protein] + tRNA(Leu) + H(+)</text>
        <dbReference type="Rhea" id="RHEA:50416"/>
        <dbReference type="Rhea" id="RHEA-COMP:9613"/>
        <dbReference type="Rhea" id="RHEA-COMP:9622"/>
        <dbReference type="Rhea" id="RHEA-COMP:12672"/>
        <dbReference type="Rhea" id="RHEA-COMP:12673"/>
        <dbReference type="ChEBI" id="CHEBI:15378"/>
        <dbReference type="ChEBI" id="CHEBI:64719"/>
        <dbReference type="ChEBI" id="CHEBI:78442"/>
        <dbReference type="ChEBI" id="CHEBI:78494"/>
        <dbReference type="ChEBI" id="CHEBI:133044"/>
        <dbReference type="EC" id="2.3.2.6"/>
    </reaction>
</comment>
<comment type="catalytic activity">
    <reaction evidence="5 15">
        <text>L-phenylalanyl-tRNA(Phe) + an N-terminal L-alpha-aminoacyl-[protein] = an N-terminal L-phenylalanyl-L-alpha-aminoacyl-[protein] + tRNA(Phe)</text>
        <dbReference type="Rhea" id="RHEA:43632"/>
        <dbReference type="Rhea" id="RHEA-COMP:9668"/>
        <dbReference type="Rhea" id="RHEA-COMP:9699"/>
        <dbReference type="Rhea" id="RHEA-COMP:10636"/>
        <dbReference type="Rhea" id="RHEA-COMP:10637"/>
        <dbReference type="ChEBI" id="CHEBI:78442"/>
        <dbReference type="ChEBI" id="CHEBI:78531"/>
        <dbReference type="ChEBI" id="CHEBI:78597"/>
        <dbReference type="ChEBI" id="CHEBI:83561"/>
        <dbReference type="EC" id="2.3.2.6"/>
    </reaction>
</comment>
<evidence type="ECO:0000256" key="13">
    <source>
        <dbReference type="ARBA" id="ARBA00077165"/>
    </source>
</evidence>
<evidence type="ECO:0000256" key="14">
    <source>
        <dbReference type="ARBA" id="ARBA00083640"/>
    </source>
</evidence>
<evidence type="ECO:0000256" key="9">
    <source>
        <dbReference type="ARBA" id="ARBA00061535"/>
    </source>
</evidence>
<protein>
    <recommendedName>
        <fullName evidence="11 15">Leucyl/phenylalanyl-tRNA--protein transferase</fullName>
        <ecNumber evidence="10 15">2.3.2.6</ecNumber>
    </recommendedName>
    <alternativeName>
        <fullName evidence="12 15">L/F-transferase</fullName>
    </alternativeName>
    <alternativeName>
        <fullName evidence="13 15">Leucyltransferase</fullName>
    </alternativeName>
    <alternativeName>
        <fullName evidence="14 15">Phenyalanyltransferase</fullName>
    </alternativeName>
</protein>
<dbReference type="Gene3D" id="3.30.70.3550">
    <property type="entry name" value="Leucyl/phenylalanyl-tRNA-protein transferase, N-terminal domain"/>
    <property type="match status" value="1"/>
</dbReference>
<dbReference type="FunFam" id="3.30.70.3550:FF:000001">
    <property type="entry name" value="Leucyl/phenylalanyl-tRNA--protein transferase"/>
    <property type="match status" value="1"/>
</dbReference>
<keyword evidence="2 15" id="KW-0963">Cytoplasm</keyword>
<accession>A0A2U3BDQ7</accession>
<evidence type="ECO:0000256" key="4">
    <source>
        <dbReference type="ARBA" id="ARBA00023315"/>
    </source>
</evidence>
<dbReference type="AlphaFoldDB" id="A0A2U3BDQ7"/>
<evidence type="ECO:0000256" key="6">
    <source>
        <dbReference type="ARBA" id="ARBA00050652"/>
    </source>
</evidence>
<proteinExistence type="inferred from homology"/>
<comment type="caution">
    <text evidence="16">The sequence shown here is derived from an EMBL/GenBank/DDBJ whole genome shotgun (WGS) entry which is preliminary data.</text>
</comment>
<sequence length="238" mass="27241">MTIYLPELNPYDLQFPEPSEALEDPNGLLAMGGDLSPERLLAAYNNGIFPWFSLGDPILWWSPSPRAIFIPNQFRPAKSLKKFFRKSGYRVSINRATADVIRLCGELRPDEETWLDESMQRAYTQLATLGFCHSVEVWENEVLIGGLYGIQMGQVFCGESMFSKKTNASKIALWKFCEHFHQHDGKLIDCQILNPHTESLGAIEITRPEYLKLLDHLKTQNVSQACYQPQWLTEGRDK</sequence>
<dbReference type="InterPro" id="IPR016181">
    <property type="entry name" value="Acyl_CoA_acyltransferase"/>
</dbReference>
<dbReference type="InterPro" id="IPR004616">
    <property type="entry name" value="Leu/Phe-tRNA_Trfase"/>
</dbReference>
<evidence type="ECO:0000256" key="1">
    <source>
        <dbReference type="ARBA" id="ARBA00004496"/>
    </source>
</evidence>
<comment type="similarity">
    <text evidence="9 15">Belongs to the L/F-transferase family.</text>
</comment>
<evidence type="ECO:0000256" key="2">
    <source>
        <dbReference type="ARBA" id="ARBA00022490"/>
    </source>
</evidence>
<dbReference type="GO" id="GO:0030163">
    <property type="term" value="P:protein catabolic process"/>
    <property type="evidence" value="ECO:0007669"/>
    <property type="project" value="UniProtKB-UniRule"/>
</dbReference>
<dbReference type="Pfam" id="PF03588">
    <property type="entry name" value="Leu_Phe_trans"/>
    <property type="match status" value="1"/>
</dbReference>
<evidence type="ECO:0000256" key="8">
    <source>
        <dbReference type="ARBA" id="ARBA00054043"/>
    </source>
</evidence>
<dbReference type="EC" id="2.3.2.6" evidence="10 15"/>
<dbReference type="GO" id="GO:0008914">
    <property type="term" value="F:leucyl-tRNA--protein transferase activity"/>
    <property type="evidence" value="ECO:0007669"/>
    <property type="project" value="UniProtKB-UniRule"/>
</dbReference>
<evidence type="ECO:0000256" key="15">
    <source>
        <dbReference type="HAMAP-Rule" id="MF_00688"/>
    </source>
</evidence>